<dbReference type="RefSeq" id="WP_405311587.1">
    <property type="nucleotide sequence ID" value="NZ_CP088155.1"/>
</dbReference>
<evidence type="ECO:0000313" key="1">
    <source>
        <dbReference type="EMBL" id="WYM97246.1"/>
    </source>
</evidence>
<dbReference type="Gene3D" id="1.20.5.170">
    <property type="match status" value="1"/>
</dbReference>
<reference evidence="1" key="1">
    <citation type="submission" date="2021-11" db="EMBL/GenBank/DDBJ databases">
        <title>The first genome sequence of unculturable Mycoplasma faucium obtained by de novo assembly of metagenomic reads.</title>
        <authorList>
            <person name="Sabat A.J."/>
            <person name="Bathoorn E."/>
            <person name="Akkerboom V."/>
            <person name="Friedrich A.W."/>
        </authorList>
    </citation>
    <scope>NUCLEOTIDE SEQUENCE [LARGE SCALE GENOMIC DNA]</scope>
    <source>
        <strain evidence="1">UMCG-MFM1</strain>
    </source>
</reference>
<protein>
    <submittedName>
        <fullName evidence="1">Uncharacterized protein</fullName>
    </submittedName>
</protein>
<gene>
    <name evidence="1" type="ORF">LQ356_03535</name>
</gene>
<dbReference type="EMBL" id="CP088155">
    <property type="protein sequence ID" value="WYM97246.1"/>
    <property type="molecule type" value="Genomic_DNA"/>
</dbReference>
<evidence type="ECO:0000313" key="2">
    <source>
        <dbReference type="Proteomes" id="UP001622612"/>
    </source>
</evidence>
<keyword evidence="2" id="KW-1185">Reference proteome</keyword>
<name>A0ABZ2TRT1_9BACT</name>
<accession>A0ABZ2TRT1</accession>
<dbReference type="Proteomes" id="UP001622612">
    <property type="component" value="Chromosome"/>
</dbReference>
<sequence>MKQIKISIFDKITKKLAKDISSNYNDVEYFNIENVENKYQRGILILWDIRNKKMTESSKLTINNKLDFIISEISVIKSDIVEIKKDVAQLKIDVADLKKDVEMLKSFHTEDIKNYLRNKK</sequence>
<organism evidence="1 2">
    <name type="scientific">Metamycoplasma faucium</name>
    <dbReference type="NCBI Taxonomy" id="56142"/>
    <lineage>
        <taxon>Bacteria</taxon>
        <taxon>Bacillati</taxon>
        <taxon>Mycoplasmatota</taxon>
        <taxon>Mycoplasmoidales</taxon>
        <taxon>Metamycoplasmataceae</taxon>
        <taxon>Metamycoplasma</taxon>
    </lineage>
</organism>
<proteinExistence type="predicted"/>